<feature type="domain" description="Fungal lipase-type" evidence="1">
    <location>
        <begin position="71"/>
        <end position="224"/>
    </location>
</feature>
<sequence>MKRIYNDFDQNTVMLLAQASYNAYPNSSDRPNQLEGYESICWFYGYDFRNKLAEEKMVAVYKKNNTNDYLFAFRGTDSICDMIDDFEFMEKKSFPFFSKRSIYDAQIASGFCHIYTNRLSIRRNQSLQQTLFDFLVETTPKNILITGHSLGAAMAEIFTIDLCNALKYGLNLNIETITHYNFACPRVGDDNFSNAYINYCIEEKKCNIIRFVNYYDYIPCFTPQFFSYKHVTDYYLFNFFVNVNDKCELENALAQHSIASYQNVLNAILIQNKTSGRVVINSFETDTLNNLYQALVLYFLVPQQELKECDGNACYIL</sequence>
<name>A0A3G8Y2I6_9FLAO</name>
<dbReference type="OrthoDB" id="1240137at2"/>
<dbReference type="EMBL" id="CP034161">
    <property type="protein sequence ID" value="AZI39498.1"/>
    <property type="molecule type" value="Genomic_DNA"/>
</dbReference>
<dbReference type="GO" id="GO:0006629">
    <property type="term" value="P:lipid metabolic process"/>
    <property type="evidence" value="ECO:0007669"/>
    <property type="project" value="InterPro"/>
</dbReference>
<dbReference type="AlphaFoldDB" id="A0A3G8Y2I6"/>
<evidence type="ECO:0000313" key="3">
    <source>
        <dbReference type="Proteomes" id="UP000281810"/>
    </source>
</evidence>
<dbReference type="Pfam" id="PF01764">
    <property type="entry name" value="Lipase_3"/>
    <property type="match status" value="1"/>
</dbReference>
<organism evidence="2 3">
    <name type="scientific">Epilithonimonas vandammei</name>
    <dbReference type="NCBI Taxonomy" id="2487072"/>
    <lineage>
        <taxon>Bacteria</taxon>
        <taxon>Pseudomonadati</taxon>
        <taxon>Bacteroidota</taxon>
        <taxon>Flavobacteriia</taxon>
        <taxon>Flavobacteriales</taxon>
        <taxon>Weeksellaceae</taxon>
        <taxon>Chryseobacterium group</taxon>
        <taxon>Epilithonimonas</taxon>
    </lineage>
</organism>
<dbReference type="InterPro" id="IPR002921">
    <property type="entry name" value="Fungal_lipase-type"/>
</dbReference>
<reference evidence="3" key="1">
    <citation type="submission" date="2018-11" db="EMBL/GenBank/DDBJ databases">
        <title>Proposal to divide the Flavobacteriaceae and reorganize its genera based on Amino Acid Identity values calculated from whole genome sequences.</title>
        <authorList>
            <person name="Nicholson A.C."/>
            <person name="Gulvik C.A."/>
            <person name="Whitney A.M."/>
            <person name="Humrighouse B.W."/>
            <person name="Bell M."/>
            <person name="Holmes B."/>
            <person name="Steigerwalt A.B."/>
            <person name="Villarma A."/>
            <person name="Sheth M."/>
            <person name="Batra D."/>
            <person name="Pryor J."/>
            <person name="Bernardet J.-F."/>
            <person name="Hugo C."/>
            <person name="Kampfer P."/>
            <person name="Newman J.D."/>
            <person name="McQuiston J.R."/>
        </authorList>
    </citation>
    <scope>NUCLEOTIDE SEQUENCE [LARGE SCALE GENOMIC DNA]</scope>
    <source>
        <strain evidence="3">F5649</strain>
    </source>
</reference>
<accession>A0A3G8Y2I6</accession>
<dbReference type="Proteomes" id="UP000281810">
    <property type="component" value="Chromosome"/>
</dbReference>
<evidence type="ECO:0000259" key="1">
    <source>
        <dbReference type="Pfam" id="PF01764"/>
    </source>
</evidence>
<protein>
    <submittedName>
        <fullName evidence="2">Lipase family protein</fullName>
    </submittedName>
</protein>
<dbReference type="Gene3D" id="3.40.50.1820">
    <property type="entry name" value="alpha/beta hydrolase"/>
    <property type="match status" value="1"/>
</dbReference>
<dbReference type="SUPFAM" id="SSF53474">
    <property type="entry name" value="alpha/beta-Hydrolases"/>
    <property type="match status" value="1"/>
</dbReference>
<dbReference type="CDD" id="cd00519">
    <property type="entry name" value="Lipase_3"/>
    <property type="match status" value="1"/>
</dbReference>
<gene>
    <name evidence="2" type="ORF">EIB74_05795</name>
</gene>
<evidence type="ECO:0000313" key="2">
    <source>
        <dbReference type="EMBL" id="AZI39498.1"/>
    </source>
</evidence>
<dbReference type="PANTHER" id="PTHR45856:SF24">
    <property type="entry name" value="FUNGAL LIPASE-LIKE DOMAIN-CONTAINING PROTEIN"/>
    <property type="match status" value="1"/>
</dbReference>
<dbReference type="RefSeq" id="WP_124801728.1">
    <property type="nucleotide sequence ID" value="NZ_CP034161.1"/>
</dbReference>
<proteinExistence type="predicted"/>
<dbReference type="InterPro" id="IPR029058">
    <property type="entry name" value="AB_hydrolase_fold"/>
</dbReference>
<dbReference type="InterPro" id="IPR051218">
    <property type="entry name" value="Sec_MonoDiacylglyc_Lipase"/>
</dbReference>
<dbReference type="PANTHER" id="PTHR45856">
    <property type="entry name" value="ALPHA/BETA-HYDROLASES SUPERFAMILY PROTEIN"/>
    <property type="match status" value="1"/>
</dbReference>
<keyword evidence="3" id="KW-1185">Reference proteome</keyword>